<dbReference type="Gene3D" id="3.30.420.40">
    <property type="match status" value="1"/>
</dbReference>
<evidence type="ECO:0000256" key="1">
    <source>
        <dbReference type="ARBA" id="ARBA00022679"/>
    </source>
</evidence>
<dbReference type="Pfam" id="PF02685">
    <property type="entry name" value="Glucokinase"/>
    <property type="match status" value="1"/>
</dbReference>
<name>A0ABT5YMA1_9PROT</name>
<dbReference type="PANTHER" id="PTHR47690">
    <property type="entry name" value="GLUCOKINASE"/>
    <property type="match status" value="1"/>
</dbReference>
<evidence type="ECO:0000313" key="5">
    <source>
        <dbReference type="Proteomes" id="UP001215503"/>
    </source>
</evidence>
<dbReference type="CDD" id="cd24008">
    <property type="entry name" value="ASKHA_NBD_GLK"/>
    <property type="match status" value="1"/>
</dbReference>
<organism evidence="4 5">
    <name type="scientific">Aquibaculum arenosum</name>
    <dbReference type="NCBI Taxonomy" id="3032591"/>
    <lineage>
        <taxon>Bacteria</taxon>
        <taxon>Pseudomonadati</taxon>
        <taxon>Pseudomonadota</taxon>
        <taxon>Alphaproteobacteria</taxon>
        <taxon>Rhodospirillales</taxon>
        <taxon>Rhodovibrionaceae</taxon>
        <taxon>Aquibaculum</taxon>
    </lineage>
</organism>
<dbReference type="EMBL" id="JARHUD010000004">
    <property type="protein sequence ID" value="MDF2095890.1"/>
    <property type="molecule type" value="Genomic_DNA"/>
</dbReference>
<dbReference type="PANTHER" id="PTHR47690:SF1">
    <property type="entry name" value="GLUCOKINASE"/>
    <property type="match status" value="1"/>
</dbReference>
<dbReference type="InterPro" id="IPR003836">
    <property type="entry name" value="Glucokinase"/>
</dbReference>
<evidence type="ECO:0000256" key="2">
    <source>
        <dbReference type="ARBA" id="ARBA00022777"/>
    </source>
</evidence>
<dbReference type="Proteomes" id="UP001215503">
    <property type="component" value="Unassembled WGS sequence"/>
</dbReference>
<protein>
    <submittedName>
        <fullName evidence="4">Glucokinase</fullName>
    </submittedName>
</protein>
<dbReference type="Gene3D" id="3.40.367.20">
    <property type="match status" value="1"/>
</dbReference>
<evidence type="ECO:0000313" key="4">
    <source>
        <dbReference type="EMBL" id="MDF2095890.1"/>
    </source>
</evidence>
<proteinExistence type="inferred from homology"/>
<keyword evidence="1" id="KW-0808">Transferase</keyword>
<dbReference type="InterPro" id="IPR050201">
    <property type="entry name" value="Bacterial_glucokinase"/>
</dbReference>
<keyword evidence="5" id="KW-1185">Reference proteome</keyword>
<dbReference type="SUPFAM" id="SSF53067">
    <property type="entry name" value="Actin-like ATPase domain"/>
    <property type="match status" value="1"/>
</dbReference>
<comment type="similarity">
    <text evidence="3">Belongs to the bacterial glucokinase family.</text>
</comment>
<sequence>MTEWESKALWLVADIGGTNARFALYPAGSLAEGDALYHTRMATASVAGPATAIARVLEEAGCPTPAAAALAIAAPVANHSADTQISLTNARWRFTPRAVQAELGLERLEVVNDFAALAHALPLLTDGDRSPLGPALSPRPGRPILVLGPGTGLGAAAIVADRHGGWTVVPGEAGHMTAAACTAEEAEVLDHLRHERGHVSYERLASGPGLVEIAGALAALRRAPTPPDTPAEVVAAARAGDRLCGDAIVLFQNWLATLVGDLALAFGALGGVYLAGGVLSHLEGLLDAEAFRRRLEDKGRFSDYLAQVPLWRLTRPDTAFLGLRRLLSEAPEPDELKKT</sequence>
<accession>A0ABT5YMA1</accession>
<dbReference type="RefSeq" id="WP_275821771.1">
    <property type="nucleotide sequence ID" value="NZ_JARHUD010000004.1"/>
</dbReference>
<reference evidence="4 5" key="1">
    <citation type="submission" date="2023-03" db="EMBL/GenBank/DDBJ databases">
        <title>Fodinicurvata sp. CAU 1616 isolated from sea sendiment.</title>
        <authorList>
            <person name="Kim W."/>
        </authorList>
    </citation>
    <scope>NUCLEOTIDE SEQUENCE [LARGE SCALE GENOMIC DNA]</scope>
    <source>
        <strain evidence="4 5">CAU 1616</strain>
    </source>
</reference>
<gene>
    <name evidence="4" type="ORF">P2G67_07870</name>
</gene>
<evidence type="ECO:0000256" key="3">
    <source>
        <dbReference type="RuleBase" id="RU004046"/>
    </source>
</evidence>
<comment type="caution">
    <text evidence="4">The sequence shown here is derived from an EMBL/GenBank/DDBJ whole genome shotgun (WGS) entry which is preliminary data.</text>
</comment>
<dbReference type="InterPro" id="IPR043129">
    <property type="entry name" value="ATPase_NBD"/>
</dbReference>
<keyword evidence="2" id="KW-0418">Kinase</keyword>